<dbReference type="SMART" id="SM00347">
    <property type="entry name" value="HTH_MARR"/>
    <property type="match status" value="1"/>
</dbReference>
<dbReference type="CDD" id="cd00090">
    <property type="entry name" value="HTH_ARSR"/>
    <property type="match status" value="1"/>
</dbReference>
<name>A0A562Q3N4_9BURK</name>
<protein>
    <submittedName>
        <fullName evidence="5">DNA-binding MarR family transcriptional regulator</fullName>
    </submittedName>
</protein>
<gene>
    <name evidence="5" type="ORF">IP92_00355</name>
</gene>
<dbReference type="PROSITE" id="PS50995">
    <property type="entry name" value="HTH_MARR_2"/>
    <property type="match status" value="1"/>
</dbReference>
<dbReference type="Proteomes" id="UP000315112">
    <property type="component" value="Unassembled WGS sequence"/>
</dbReference>
<dbReference type="InterPro" id="IPR036388">
    <property type="entry name" value="WH-like_DNA-bd_sf"/>
</dbReference>
<accession>A0A562Q3N4</accession>
<reference evidence="5 6" key="1">
    <citation type="journal article" date="2015" name="Stand. Genomic Sci.">
        <title>Genomic Encyclopedia of Bacterial and Archaeal Type Strains, Phase III: the genomes of soil and plant-associated and newly described type strains.</title>
        <authorList>
            <person name="Whitman W.B."/>
            <person name="Woyke T."/>
            <person name="Klenk H.P."/>
            <person name="Zhou Y."/>
            <person name="Lilburn T.G."/>
            <person name="Beck B.J."/>
            <person name="De Vos P."/>
            <person name="Vandamme P."/>
            <person name="Eisen J.A."/>
            <person name="Garrity G."/>
            <person name="Hugenholtz P."/>
            <person name="Kyrpides N.C."/>
        </authorList>
    </citation>
    <scope>NUCLEOTIDE SEQUENCE [LARGE SCALE GENOMIC DNA]</scope>
    <source>
        <strain evidence="5 6">CGMCC 1.10685</strain>
    </source>
</reference>
<evidence type="ECO:0000259" key="4">
    <source>
        <dbReference type="PROSITE" id="PS50995"/>
    </source>
</evidence>
<dbReference type="Pfam" id="PF12802">
    <property type="entry name" value="MarR_2"/>
    <property type="match status" value="1"/>
</dbReference>
<evidence type="ECO:0000256" key="1">
    <source>
        <dbReference type="ARBA" id="ARBA00023015"/>
    </source>
</evidence>
<dbReference type="InterPro" id="IPR023187">
    <property type="entry name" value="Tscrpt_reg_MarR-type_CS"/>
</dbReference>
<dbReference type="PROSITE" id="PS01117">
    <property type="entry name" value="HTH_MARR_1"/>
    <property type="match status" value="1"/>
</dbReference>
<dbReference type="InterPro" id="IPR036390">
    <property type="entry name" value="WH_DNA-bd_sf"/>
</dbReference>
<evidence type="ECO:0000256" key="3">
    <source>
        <dbReference type="ARBA" id="ARBA00023163"/>
    </source>
</evidence>
<keyword evidence="2 5" id="KW-0238">DNA-binding</keyword>
<dbReference type="GO" id="GO:0003700">
    <property type="term" value="F:DNA-binding transcription factor activity"/>
    <property type="evidence" value="ECO:0007669"/>
    <property type="project" value="InterPro"/>
</dbReference>
<evidence type="ECO:0000313" key="5">
    <source>
        <dbReference type="EMBL" id="TWI51371.1"/>
    </source>
</evidence>
<dbReference type="GO" id="GO:0003677">
    <property type="term" value="F:DNA binding"/>
    <property type="evidence" value="ECO:0007669"/>
    <property type="project" value="UniProtKB-KW"/>
</dbReference>
<dbReference type="SUPFAM" id="SSF46785">
    <property type="entry name" value="Winged helix' DNA-binding domain"/>
    <property type="match status" value="1"/>
</dbReference>
<evidence type="ECO:0000256" key="2">
    <source>
        <dbReference type="ARBA" id="ARBA00023125"/>
    </source>
</evidence>
<keyword evidence="1" id="KW-0805">Transcription regulation</keyword>
<dbReference type="PRINTS" id="PR00598">
    <property type="entry name" value="HTHMARR"/>
</dbReference>
<dbReference type="Gene3D" id="1.10.10.10">
    <property type="entry name" value="Winged helix-like DNA-binding domain superfamily/Winged helix DNA-binding domain"/>
    <property type="match status" value="1"/>
</dbReference>
<dbReference type="InterPro" id="IPR000835">
    <property type="entry name" value="HTH_MarR-typ"/>
</dbReference>
<comment type="caution">
    <text evidence="5">The sequence shown here is derived from an EMBL/GenBank/DDBJ whole genome shotgun (WGS) entry which is preliminary data.</text>
</comment>
<keyword evidence="3" id="KW-0804">Transcription</keyword>
<dbReference type="PANTHER" id="PTHR42756">
    <property type="entry name" value="TRANSCRIPTIONAL REGULATOR, MARR"/>
    <property type="match status" value="1"/>
</dbReference>
<dbReference type="AlphaFoldDB" id="A0A562Q3N4"/>
<feature type="domain" description="HTH marR-type" evidence="4">
    <location>
        <begin position="35"/>
        <end position="171"/>
    </location>
</feature>
<dbReference type="EMBL" id="VLKW01000001">
    <property type="protein sequence ID" value="TWI51371.1"/>
    <property type="molecule type" value="Genomic_DNA"/>
</dbReference>
<organism evidence="5 6">
    <name type="scientific">Pseudoduganella flava</name>
    <dbReference type="NCBI Taxonomy" id="871742"/>
    <lineage>
        <taxon>Bacteria</taxon>
        <taxon>Pseudomonadati</taxon>
        <taxon>Pseudomonadota</taxon>
        <taxon>Betaproteobacteria</taxon>
        <taxon>Burkholderiales</taxon>
        <taxon>Oxalobacteraceae</taxon>
        <taxon>Telluria group</taxon>
        <taxon>Pseudoduganella</taxon>
    </lineage>
</organism>
<dbReference type="InterPro" id="IPR011991">
    <property type="entry name" value="ArsR-like_HTH"/>
</dbReference>
<sequence length="176" mass="19688">MSTGMESRIGERMEDRVARMKAEWARECPGLDSSVMATVGALLQAGRLLDKNWLAPFIARFGLQKGEFDVIATLRRSGTPYELTPTDLYEGLLMTSSAMTSRLDRLERAGLVERHPDPQDRRGVRVRLTEKGLAVIDEILPLHVANEQEALASLDNKEREELDRLLAKVIRGLSAD</sequence>
<proteinExistence type="predicted"/>
<evidence type="ECO:0000313" key="6">
    <source>
        <dbReference type="Proteomes" id="UP000315112"/>
    </source>
</evidence>
<dbReference type="PANTHER" id="PTHR42756:SF1">
    <property type="entry name" value="TRANSCRIPTIONAL REPRESSOR OF EMRAB OPERON"/>
    <property type="match status" value="1"/>
</dbReference>